<dbReference type="RefSeq" id="WP_205118772.1">
    <property type="nucleotide sequence ID" value="NZ_JAFBCM010000001.1"/>
</dbReference>
<proteinExistence type="predicted"/>
<feature type="transmembrane region" description="Helical" evidence="1">
    <location>
        <begin position="189"/>
        <end position="212"/>
    </location>
</feature>
<feature type="transmembrane region" description="Helical" evidence="1">
    <location>
        <begin position="79"/>
        <end position="100"/>
    </location>
</feature>
<dbReference type="InterPro" id="IPR043148">
    <property type="entry name" value="TagF_C"/>
</dbReference>
<name>A0ABV7YBG0_9ACTN</name>
<accession>A0ABV7YBG0</accession>
<dbReference type="EMBL" id="JBHRZH010000015">
    <property type="protein sequence ID" value="MFC3762478.1"/>
    <property type="molecule type" value="Genomic_DNA"/>
</dbReference>
<keyword evidence="1" id="KW-0812">Transmembrane</keyword>
<keyword evidence="1" id="KW-1133">Transmembrane helix</keyword>
<dbReference type="Gene3D" id="3.40.50.12580">
    <property type="match status" value="1"/>
</dbReference>
<dbReference type="Proteomes" id="UP001595699">
    <property type="component" value="Unassembled WGS sequence"/>
</dbReference>
<reference evidence="3" key="1">
    <citation type="journal article" date="2019" name="Int. J. Syst. Evol. Microbiol.">
        <title>The Global Catalogue of Microorganisms (GCM) 10K type strain sequencing project: providing services to taxonomists for standard genome sequencing and annotation.</title>
        <authorList>
            <consortium name="The Broad Institute Genomics Platform"/>
            <consortium name="The Broad Institute Genome Sequencing Center for Infectious Disease"/>
            <person name="Wu L."/>
            <person name="Ma J."/>
        </authorList>
    </citation>
    <scope>NUCLEOTIDE SEQUENCE [LARGE SCALE GENOMIC DNA]</scope>
    <source>
        <strain evidence="3">CGMCC 4.7241</strain>
    </source>
</reference>
<keyword evidence="1" id="KW-0472">Membrane</keyword>
<feature type="transmembrane region" description="Helical" evidence="1">
    <location>
        <begin position="25"/>
        <end position="58"/>
    </location>
</feature>
<evidence type="ECO:0000313" key="3">
    <source>
        <dbReference type="Proteomes" id="UP001595699"/>
    </source>
</evidence>
<sequence length="660" mass="71715">MGRSAIEVSEEGLAVLDSLKRRGSLLVGAVLLVVAYASVVLTAVLATPLLFTFALLAAVAADTFVDRRMPEFTAALRRVQFGLTHRAFVLAFAVLLMAAIVGRPGLLTFAVLAVAVVAARVGYLVLLKLVRRRIVPAVEVRNLQLPTKFIPVHLPRVLEDDVSLRLHALGALALLGGVLSVQWDAAWVFTALVLAYLAVVGGACVVLVRWLLWLRRQPSRQELLDAVSQALRERQTEVVLYFSGSANATYQVDMWLSTLSRMRRRAVVLVRERHAIKQLARTDVPVVCVPGAVDLMGFALPQVQVAFYVAHSSKNIQFLREPRVKSVFIGHGDSDKVGSFNPFSKAYDQIWVAGAGGRDRYARAKVGVRDDAIVEVGRPQLDSIERRTKRPVAHPDRPLTVLYAPTWEGWNDEEFQTSLTEMGPQIVRKLLNGPIPVRLVYKPHPLTGTRDVAAREVDERIRALIATANGARTVPPSAQARLDALEARLGAADVTVDEEAALVAERVSTFWSAHAGHHLVVTEKMPTLFDCFNAADLLIADVSSVVSDFIASGKPYLVANPKGLPDGVFRESFPSSRAAYLLHPGAGDLEEIIDRIVATDPLAAERDVARAYLLGPDKPTSIARWDAAVDRLVAEAELEWAGVRGAGPGADPAVVPAGSR</sequence>
<comment type="caution">
    <text evidence="2">The sequence shown here is derived from an EMBL/GenBank/DDBJ whole genome shotgun (WGS) entry which is preliminary data.</text>
</comment>
<evidence type="ECO:0008006" key="4">
    <source>
        <dbReference type="Google" id="ProtNLM"/>
    </source>
</evidence>
<organism evidence="2 3">
    <name type="scientific">Tenggerimyces flavus</name>
    <dbReference type="NCBI Taxonomy" id="1708749"/>
    <lineage>
        <taxon>Bacteria</taxon>
        <taxon>Bacillati</taxon>
        <taxon>Actinomycetota</taxon>
        <taxon>Actinomycetes</taxon>
        <taxon>Propionibacteriales</taxon>
        <taxon>Nocardioidaceae</taxon>
        <taxon>Tenggerimyces</taxon>
    </lineage>
</organism>
<protein>
    <recommendedName>
        <fullName evidence="4">Integral membrane protein</fullName>
    </recommendedName>
</protein>
<keyword evidence="3" id="KW-1185">Reference proteome</keyword>
<evidence type="ECO:0000256" key="1">
    <source>
        <dbReference type="SAM" id="Phobius"/>
    </source>
</evidence>
<gene>
    <name evidence="2" type="ORF">ACFOUW_16675</name>
</gene>
<evidence type="ECO:0000313" key="2">
    <source>
        <dbReference type="EMBL" id="MFC3762478.1"/>
    </source>
</evidence>
<feature type="transmembrane region" description="Helical" evidence="1">
    <location>
        <begin position="106"/>
        <end position="126"/>
    </location>
</feature>